<reference evidence="1 2" key="1">
    <citation type="submission" date="2018-11" db="EMBL/GenBank/DDBJ databases">
        <authorList>
            <consortium name="Pathogen Informatics"/>
        </authorList>
    </citation>
    <scope>NUCLEOTIDE SEQUENCE [LARGE SCALE GENOMIC DNA]</scope>
</reference>
<evidence type="ECO:0000313" key="1">
    <source>
        <dbReference type="EMBL" id="VDM15470.1"/>
    </source>
</evidence>
<dbReference type="Proteomes" id="UP000270924">
    <property type="component" value="Unassembled WGS sequence"/>
</dbReference>
<name>A0A3P7DZ40_WUCBA</name>
<evidence type="ECO:0000313" key="2">
    <source>
        <dbReference type="Proteomes" id="UP000270924"/>
    </source>
</evidence>
<protein>
    <submittedName>
        <fullName evidence="1">Uncharacterized protein</fullName>
    </submittedName>
</protein>
<sequence length="82" mass="9265">MEGLRSRPHYSSQLTDPPEGFTRVRGAFLQLDTEEGSIKPCRSFSSSRLSRYRRMQLAQRGNLCDESKIFAFSEASSVVSCD</sequence>
<organism evidence="1 2">
    <name type="scientific">Wuchereria bancrofti</name>
    <dbReference type="NCBI Taxonomy" id="6293"/>
    <lineage>
        <taxon>Eukaryota</taxon>
        <taxon>Metazoa</taxon>
        <taxon>Ecdysozoa</taxon>
        <taxon>Nematoda</taxon>
        <taxon>Chromadorea</taxon>
        <taxon>Rhabditida</taxon>
        <taxon>Spirurina</taxon>
        <taxon>Spiruromorpha</taxon>
        <taxon>Filarioidea</taxon>
        <taxon>Onchocercidae</taxon>
        <taxon>Wuchereria</taxon>
    </lineage>
</organism>
<dbReference type="AlphaFoldDB" id="A0A3P7DZ40"/>
<keyword evidence="2" id="KW-1185">Reference proteome</keyword>
<accession>A0A3P7DZ40</accession>
<proteinExistence type="predicted"/>
<gene>
    <name evidence="1" type="ORF">WBA_LOCUS8856</name>
</gene>
<dbReference type="InParanoid" id="A0A3P7DZ40"/>
<dbReference type="EMBL" id="UYWW01007886">
    <property type="protein sequence ID" value="VDM15470.1"/>
    <property type="molecule type" value="Genomic_DNA"/>
</dbReference>